<evidence type="ECO:0000259" key="4">
    <source>
        <dbReference type="Pfam" id="PF10179"/>
    </source>
</evidence>
<dbReference type="EMBL" id="CAQQ02032447">
    <property type="status" value="NOT_ANNOTATED_CDS"/>
    <property type="molecule type" value="Genomic_DNA"/>
</dbReference>
<accession>T1GL20</accession>
<evidence type="ECO:0000256" key="1">
    <source>
        <dbReference type="ARBA" id="ARBA00004613"/>
    </source>
</evidence>
<reference evidence="6" key="1">
    <citation type="submission" date="2013-02" db="EMBL/GenBank/DDBJ databases">
        <authorList>
            <person name="Hughes D."/>
        </authorList>
    </citation>
    <scope>NUCLEOTIDE SEQUENCE</scope>
    <source>
        <strain>Durham</strain>
        <strain evidence="6">NC isolate 2 -- Noor lab</strain>
    </source>
</reference>
<dbReference type="InterPro" id="IPR019326">
    <property type="entry name" value="NDNF"/>
</dbReference>
<dbReference type="EnsemblMetazoa" id="MESCA004206-RA">
    <property type="protein sequence ID" value="MESCA004206-PA"/>
    <property type="gene ID" value="MESCA004206"/>
</dbReference>
<dbReference type="PANTHER" id="PTHR14619:SF3">
    <property type="entry name" value="PROTEIN NDNF"/>
    <property type="match status" value="1"/>
</dbReference>
<dbReference type="HOGENOM" id="CLU_631030_0_0_1"/>
<dbReference type="InterPro" id="IPR055271">
    <property type="entry name" value="NDNF_Fn(III)_1"/>
</dbReference>
<proteinExistence type="predicted"/>
<dbReference type="Pfam" id="PF10179">
    <property type="entry name" value="NDNF"/>
    <property type="match status" value="1"/>
</dbReference>
<sequence length="435" mass="51459">MLKHPSPIHISISPIDVMKRLRVLYINSNHSSTFELTKVIYKNYTPNDIYIPCALPGRYDIIMRYPKNMKTSLQYRIEVLNKPKFTPKIRSFVHYLNNKLLIKPKFTKNGTRTDVVKWMKSNIDFNVTKYCLVIHTKNFTNMCSVMASLYNHQSGPRYPCEEWPNFMDLTRIQKKITINRNKPNIICTEYIPQAILYGLNPKQRYFMNLFGINENYGNYTIRLVSKEVKVETRKAIFGLKSNVLQYKTLLRKKQRPTSFNYKSRHNASKIMLIPCRGKSVNTTITYPNSSRRKRFPNIFKPTVIHLDPARKNNEFNINIIPSNIDHFERYNKVKIAVLTSKSIPKIPDLPDNLSITEEEEYDEHECSGPIISWYKSPDEREVLYNIIVKQINNDDSRFYRQKSIMEETNYCEHFNEQLYNRTSSSFFMSDFEPNE</sequence>
<dbReference type="AlphaFoldDB" id="T1GL20"/>
<protein>
    <recommendedName>
        <fullName evidence="4">Neuron-derived neurotrophic factor first Fn(III) domain-containing protein</fullName>
    </recommendedName>
</protein>
<keyword evidence="6" id="KW-1185">Reference proteome</keyword>
<name>T1GL20_MEGSC</name>
<organism evidence="5 6">
    <name type="scientific">Megaselia scalaris</name>
    <name type="common">Humpbacked fly</name>
    <name type="synonym">Phora scalaris</name>
    <dbReference type="NCBI Taxonomy" id="36166"/>
    <lineage>
        <taxon>Eukaryota</taxon>
        <taxon>Metazoa</taxon>
        <taxon>Ecdysozoa</taxon>
        <taxon>Arthropoda</taxon>
        <taxon>Hexapoda</taxon>
        <taxon>Insecta</taxon>
        <taxon>Pterygota</taxon>
        <taxon>Neoptera</taxon>
        <taxon>Endopterygota</taxon>
        <taxon>Diptera</taxon>
        <taxon>Brachycera</taxon>
        <taxon>Muscomorpha</taxon>
        <taxon>Platypezoidea</taxon>
        <taxon>Phoridae</taxon>
        <taxon>Megaseliini</taxon>
        <taxon>Megaselia</taxon>
    </lineage>
</organism>
<dbReference type="GO" id="GO:0005576">
    <property type="term" value="C:extracellular region"/>
    <property type="evidence" value="ECO:0007669"/>
    <property type="project" value="UniProtKB-SubCell"/>
</dbReference>
<keyword evidence="2" id="KW-0964">Secreted</keyword>
<feature type="domain" description="Neuron-derived neurotrophic factor first Fn(III)" evidence="4">
    <location>
        <begin position="116"/>
        <end position="225"/>
    </location>
</feature>
<keyword evidence="3" id="KW-0677">Repeat</keyword>
<dbReference type="EMBL" id="CAQQ02032445">
    <property type="status" value="NOT_ANNOTATED_CDS"/>
    <property type="molecule type" value="Genomic_DNA"/>
</dbReference>
<evidence type="ECO:0000256" key="3">
    <source>
        <dbReference type="ARBA" id="ARBA00022737"/>
    </source>
</evidence>
<evidence type="ECO:0000313" key="6">
    <source>
        <dbReference type="Proteomes" id="UP000015102"/>
    </source>
</evidence>
<reference evidence="5" key="2">
    <citation type="submission" date="2015-06" db="UniProtKB">
        <authorList>
            <consortium name="EnsemblMetazoa"/>
        </authorList>
    </citation>
    <scope>IDENTIFICATION</scope>
</reference>
<evidence type="ECO:0000256" key="2">
    <source>
        <dbReference type="ARBA" id="ARBA00022525"/>
    </source>
</evidence>
<evidence type="ECO:0000313" key="5">
    <source>
        <dbReference type="EnsemblMetazoa" id="MESCA004206-PA"/>
    </source>
</evidence>
<dbReference type="EMBL" id="CAQQ02032446">
    <property type="status" value="NOT_ANNOTATED_CDS"/>
    <property type="molecule type" value="Genomic_DNA"/>
</dbReference>
<dbReference type="Proteomes" id="UP000015102">
    <property type="component" value="Unassembled WGS sequence"/>
</dbReference>
<comment type="subcellular location">
    <subcellularLocation>
        <location evidence="1">Secreted</location>
    </subcellularLocation>
</comment>
<dbReference type="PANTHER" id="PTHR14619">
    <property type="entry name" value="NEURON-DERIVED NEUROTROPHIC FACTOR"/>
    <property type="match status" value="1"/>
</dbReference>